<dbReference type="GO" id="GO:0005524">
    <property type="term" value="F:ATP binding"/>
    <property type="evidence" value="ECO:0007669"/>
    <property type="project" value="UniProtKB-KW"/>
</dbReference>
<gene>
    <name evidence="5" type="ORF">CKAN_01016100</name>
</gene>
<protein>
    <submittedName>
        <fullName evidence="5">Inactive glucose-1-phosphate adenylyltransferase small subunit 2, chloroplastic-like protein</fullName>
    </submittedName>
</protein>
<dbReference type="Gene3D" id="3.90.550.10">
    <property type="entry name" value="Spore Coat Polysaccharide Biosynthesis Protein SpsA, Chain A"/>
    <property type="match status" value="1"/>
</dbReference>
<keyword evidence="5" id="KW-0808">Transferase</keyword>
<dbReference type="PANTHER" id="PTHR43523">
    <property type="entry name" value="GLUCOSE-1-PHOSPHATE ADENYLYLTRANSFERASE-RELATED"/>
    <property type="match status" value="1"/>
</dbReference>
<evidence type="ECO:0000259" key="4">
    <source>
        <dbReference type="Pfam" id="PF00483"/>
    </source>
</evidence>
<name>A0A3S3NKC2_9MAGN</name>
<dbReference type="Pfam" id="PF00483">
    <property type="entry name" value="NTP_transferase"/>
    <property type="match status" value="1"/>
</dbReference>
<dbReference type="InterPro" id="IPR005835">
    <property type="entry name" value="NTP_transferase_dom"/>
</dbReference>
<evidence type="ECO:0000256" key="3">
    <source>
        <dbReference type="ARBA" id="ARBA00022840"/>
    </source>
</evidence>
<evidence type="ECO:0000313" key="6">
    <source>
        <dbReference type="Proteomes" id="UP000283530"/>
    </source>
</evidence>
<dbReference type="Pfam" id="PF25247">
    <property type="entry name" value="LbH_GLGC"/>
    <property type="match status" value="1"/>
</dbReference>
<dbReference type="GO" id="GO:0005978">
    <property type="term" value="P:glycogen biosynthetic process"/>
    <property type="evidence" value="ECO:0007669"/>
    <property type="project" value="InterPro"/>
</dbReference>
<dbReference type="EMBL" id="QPKB01000003">
    <property type="protein sequence ID" value="RWR81475.1"/>
    <property type="molecule type" value="Genomic_DNA"/>
</dbReference>
<keyword evidence="5" id="KW-0548">Nucleotidyltransferase</keyword>
<dbReference type="AlphaFoldDB" id="A0A3S3NKC2"/>
<dbReference type="CDD" id="cd04651">
    <property type="entry name" value="LbH_G1P_AT_C"/>
    <property type="match status" value="1"/>
</dbReference>
<keyword evidence="3" id="KW-0067">ATP-binding</keyword>
<dbReference type="InterPro" id="IPR029044">
    <property type="entry name" value="Nucleotide-diphossugar_trans"/>
</dbReference>
<comment type="caution">
    <text evidence="5">The sequence shown here is derived from an EMBL/GenBank/DDBJ whole genome shotgun (WGS) entry which is preliminary data.</text>
</comment>
<evidence type="ECO:0000256" key="2">
    <source>
        <dbReference type="ARBA" id="ARBA00022741"/>
    </source>
</evidence>
<dbReference type="SUPFAM" id="SSF53448">
    <property type="entry name" value="Nucleotide-diphospho-sugar transferases"/>
    <property type="match status" value="1"/>
</dbReference>
<evidence type="ECO:0000313" key="5">
    <source>
        <dbReference type="EMBL" id="RWR81475.1"/>
    </source>
</evidence>
<dbReference type="InterPro" id="IPR005836">
    <property type="entry name" value="ADP_Glu_pyroP_CS"/>
</dbReference>
<evidence type="ECO:0000256" key="1">
    <source>
        <dbReference type="ARBA" id="ARBA00010443"/>
    </source>
</evidence>
<dbReference type="Proteomes" id="UP000283530">
    <property type="component" value="Unassembled WGS sequence"/>
</dbReference>
<dbReference type="OrthoDB" id="1733332at2759"/>
<keyword evidence="6" id="KW-1185">Reference proteome</keyword>
<dbReference type="InterPro" id="IPR011831">
    <property type="entry name" value="ADP-Glc_PPase"/>
</dbReference>
<dbReference type="PROSITE" id="PS00809">
    <property type="entry name" value="ADP_GLC_PYROPHOSPH_2"/>
    <property type="match status" value="1"/>
</dbReference>
<reference evidence="5 6" key="1">
    <citation type="journal article" date="2019" name="Nat. Plants">
        <title>Stout camphor tree genome fills gaps in understanding of flowering plant genome evolution.</title>
        <authorList>
            <person name="Chaw S.M."/>
            <person name="Liu Y.C."/>
            <person name="Wu Y.W."/>
            <person name="Wang H.Y."/>
            <person name="Lin C.I."/>
            <person name="Wu C.S."/>
            <person name="Ke H.M."/>
            <person name="Chang L.Y."/>
            <person name="Hsu C.Y."/>
            <person name="Yang H.T."/>
            <person name="Sudianto E."/>
            <person name="Hsu M.H."/>
            <person name="Wu K.P."/>
            <person name="Wang L.N."/>
            <person name="Leebens-Mack J.H."/>
            <person name="Tsai I.J."/>
        </authorList>
    </citation>
    <scope>NUCLEOTIDE SEQUENCE [LARGE SCALE GENOMIC DNA]</scope>
    <source>
        <strain evidence="6">cv. Chaw 1501</strain>
        <tissue evidence="5">Young leaves</tissue>
    </source>
</reference>
<dbReference type="STRING" id="337451.A0A3S3NKC2"/>
<dbReference type="InterPro" id="IPR011004">
    <property type="entry name" value="Trimer_LpxA-like_sf"/>
</dbReference>
<accession>A0A3S3NKC2</accession>
<dbReference type="GO" id="GO:0008878">
    <property type="term" value="F:glucose-1-phosphate adenylyltransferase activity"/>
    <property type="evidence" value="ECO:0007669"/>
    <property type="project" value="InterPro"/>
</dbReference>
<proteinExistence type="inferred from homology"/>
<dbReference type="SUPFAM" id="SSF51161">
    <property type="entry name" value="Trimeric LpxA-like enzymes"/>
    <property type="match status" value="1"/>
</dbReference>
<sequence length="487" mass="54005">MVLLQLSQPIPAVLKTEIPIRRLACRSRGQMLKKPSSSTGLCMSNAGKSESQLPLYPPLDKSVAAVVFGDGSESGLYPLTKRRSEGAIPIGANYRLIDIVVSNCINSNITKIYALTQLNSTSLNSHLARAYSSNGLGKDGFVEVLAADQSYEDQDWFQGSADAIRRFLCILDEHPVTEFLVLPGHHLYRMDYQKLIQAHRNNNADITIAVSCATRNQNARYGFAKVDSQNQVLELKEKLEAMEQKPMKVKSSSKLKQDVHYLGSMGIYVIKRDVMMKLLTEYFPKANDFLSEVIAGAISMGMKVQSYTYDGYWEDMGSIEAFYQANIESTRKNSSAINFYDRHTPLYTLPRYLPPTMVSDAVITESVIGDGCIFDRCKIDGSVIGMRTRIRDGAVVEDSVVMGSDIYQADDVQSRMAEHGNDIPIGLGEQSYIRKAIIDKNARIGKNVRIMNADCVKEGSREDYGYIISGGIVIVLRNAVIPDGSIL</sequence>
<keyword evidence="2" id="KW-0547">Nucleotide-binding</keyword>
<comment type="similarity">
    <text evidence="1">Belongs to the bacterial/plant glucose-1-phosphate adenylyltransferase family.</text>
</comment>
<dbReference type="PANTHER" id="PTHR43523:SF17">
    <property type="entry name" value="INACTIVE GLUCOSE-1-PHOSPHATE ADENYLYLTRANSFERASE SMALL SUBUNIT 2, CHLOROPLASTIC"/>
    <property type="match status" value="1"/>
</dbReference>
<dbReference type="CDD" id="cd02508">
    <property type="entry name" value="ADP_Glucose_PP"/>
    <property type="match status" value="1"/>
</dbReference>
<organism evidence="5 6">
    <name type="scientific">Cinnamomum micranthum f. kanehirae</name>
    <dbReference type="NCBI Taxonomy" id="337451"/>
    <lineage>
        <taxon>Eukaryota</taxon>
        <taxon>Viridiplantae</taxon>
        <taxon>Streptophyta</taxon>
        <taxon>Embryophyta</taxon>
        <taxon>Tracheophyta</taxon>
        <taxon>Spermatophyta</taxon>
        <taxon>Magnoliopsida</taxon>
        <taxon>Magnoliidae</taxon>
        <taxon>Laurales</taxon>
        <taxon>Lauraceae</taxon>
        <taxon>Cinnamomum</taxon>
    </lineage>
</organism>
<dbReference type="Gene3D" id="2.160.10.10">
    <property type="entry name" value="Hexapeptide repeat proteins"/>
    <property type="match status" value="1"/>
</dbReference>
<feature type="domain" description="Nucleotidyl transferase" evidence="4">
    <location>
        <begin position="65"/>
        <end position="328"/>
    </location>
</feature>